<reference evidence="2" key="1">
    <citation type="journal article" date="2017" name="Front. Plant Sci.">
        <title>Climate Clever Clovers: New Paradigm to Reduce the Environmental Footprint of Ruminants by Breeding Low Methanogenic Forages Utilizing Haplotype Variation.</title>
        <authorList>
            <person name="Kaur P."/>
            <person name="Appels R."/>
            <person name="Bayer P.E."/>
            <person name="Keeble-Gagnere G."/>
            <person name="Wang J."/>
            <person name="Hirakawa H."/>
            <person name="Shirasawa K."/>
            <person name="Vercoe P."/>
            <person name="Stefanova K."/>
            <person name="Durmic Z."/>
            <person name="Nichols P."/>
            <person name="Revell C."/>
            <person name="Isobe S.N."/>
            <person name="Edwards D."/>
            <person name="Erskine W."/>
        </authorList>
    </citation>
    <scope>NUCLEOTIDE SEQUENCE [LARGE SCALE GENOMIC DNA]</scope>
    <source>
        <strain evidence="2">cv. Daliak</strain>
    </source>
</reference>
<accession>A0A2Z6MT81</accession>
<name>A0A2Z6MT81_TRISU</name>
<dbReference type="EMBL" id="DF973343">
    <property type="protein sequence ID" value="GAU26875.1"/>
    <property type="molecule type" value="Genomic_DNA"/>
</dbReference>
<evidence type="ECO:0000313" key="1">
    <source>
        <dbReference type="EMBL" id="GAU26875.1"/>
    </source>
</evidence>
<protein>
    <submittedName>
        <fullName evidence="1">Uncharacterized protein</fullName>
    </submittedName>
</protein>
<proteinExistence type="predicted"/>
<sequence>MAARNDEVVKELETKIKVLDAEKRGKLELMSFLQQEMRNPHSDREKYQKLMTLQDEVADITSNIEVVGSH</sequence>
<keyword evidence="2" id="KW-1185">Reference proteome</keyword>
<dbReference type="Proteomes" id="UP000242715">
    <property type="component" value="Unassembled WGS sequence"/>
</dbReference>
<organism evidence="1 2">
    <name type="scientific">Trifolium subterraneum</name>
    <name type="common">Subterranean clover</name>
    <dbReference type="NCBI Taxonomy" id="3900"/>
    <lineage>
        <taxon>Eukaryota</taxon>
        <taxon>Viridiplantae</taxon>
        <taxon>Streptophyta</taxon>
        <taxon>Embryophyta</taxon>
        <taxon>Tracheophyta</taxon>
        <taxon>Spermatophyta</taxon>
        <taxon>Magnoliopsida</taxon>
        <taxon>eudicotyledons</taxon>
        <taxon>Gunneridae</taxon>
        <taxon>Pentapetalae</taxon>
        <taxon>rosids</taxon>
        <taxon>fabids</taxon>
        <taxon>Fabales</taxon>
        <taxon>Fabaceae</taxon>
        <taxon>Papilionoideae</taxon>
        <taxon>50 kb inversion clade</taxon>
        <taxon>NPAAA clade</taxon>
        <taxon>Hologalegina</taxon>
        <taxon>IRL clade</taxon>
        <taxon>Trifolieae</taxon>
        <taxon>Trifolium</taxon>
    </lineage>
</organism>
<evidence type="ECO:0000313" key="2">
    <source>
        <dbReference type="Proteomes" id="UP000242715"/>
    </source>
</evidence>
<gene>
    <name evidence="1" type="ORF">TSUD_02780</name>
</gene>
<dbReference type="AlphaFoldDB" id="A0A2Z6MT81"/>